<evidence type="ECO:0000313" key="3">
    <source>
        <dbReference type="Proteomes" id="UP001139485"/>
    </source>
</evidence>
<dbReference type="AlphaFoldDB" id="A0A9X2D715"/>
<feature type="compositionally biased region" description="Low complexity" evidence="1">
    <location>
        <begin position="156"/>
        <end position="173"/>
    </location>
</feature>
<comment type="caution">
    <text evidence="2">The sequence shown here is derived from an EMBL/GenBank/DDBJ whole genome shotgun (WGS) entry which is preliminary data.</text>
</comment>
<dbReference type="Proteomes" id="UP001139485">
    <property type="component" value="Unassembled WGS sequence"/>
</dbReference>
<dbReference type="RefSeq" id="WP_250054169.1">
    <property type="nucleotide sequence ID" value="NZ_JAMJPH010000018.1"/>
</dbReference>
<proteinExistence type="predicted"/>
<accession>A0A9X2D715</accession>
<name>A0A9X2D715_9ACTN</name>
<protein>
    <recommendedName>
        <fullName evidence="4">Zf-HC2 domain-containing protein</fullName>
    </recommendedName>
</protein>
<evidence type="ECO:0000256" key="1">
    <source>
        <dbReference type="SAM" id="MobiDB-lite"/>
    </source>
</evidence>
<keyword evidence="3" id="KW-1185">Reference proteome</keyword>
<gene>
    <name evidence="2" type="ORF">M8330_09595</name>
</gene>
<reference evidence="2" key="1">
    <citation type="submission" date="2022-05" db="EMBL/GenBank/DDBJ databases">
        <authorList>
            <person name="Tuo L."/>
        </authorList>
    </citation>
    <scope>NUCLEOTIDE SEQUENCE</scope>
    <source>
        <strain evidence="2">BSK12Z-4</strain>
    </source>
</reference>
<feature type="region of interest" description="Disordered" evidence="1">
    <location>
        <begin position="149"/>
        <end position="173"/>
    </location>
</feature>
<organism evidence="2 3">
    <name type="scientific">Nocardioides bruguierae</name>
    <dbReference type="NCBI Taxonomy" id="2945102"/>
    <lineage>
        <taxon>Bacteria</taxon>
        <taxon>Bacillati</taxon>
        <taxon>Actinomycetota</taxon>
        <taxon>Actinomycetes</taxon>
        <taxon>Propionibacteriales</taxon>
        <taxon>Nocardioidaceae</taxon>
        <taxon>Nocardioides</taxon>
    </lineage>
</organism>
<sequence length="197" mass="19854">MIGGHLGNRASALLDGQLPEAEAERWWTHVHGCHACRDLVEREGWVKDRLSGLARTETGMGASDSLKGLLKGGACAPRPGFGVDAHLAPPSGEALLAMSAGLPPRTDDGRPPRPWRHVGLAAGVGGAAGAAVFGFAAVTMGVVPGGQPTPATSVNQPVSQSSTTPTGSSTAVSPASLPVLHHLARTSGAVRQASAGD</sequence>
<dbReference type="EMBL" id="JAMOIL010000010">
    <property type="protein sequence ID" value="MCM0620546.1"/>
    <property type="molecule type" value="Genomic_DNA"/>
</dbReference>
<evidence type="ECO:0008006" key="4">
    <source>
        <dbReference type="Google" id="ProtNLM"/>
    </source>
</evidence>
<evidence type="ECO:0000313" key="2">
    <source>
        <dbReference type="EMBL" id="MCM0620546.1"/>
    </source>
</evidence>